<dbReference type="Proteomes" id="UP000324595">
    <property type="component" value="Unassembled WGS sequence"/>
</dbReference>
<dbReference type="EMBL" id="VNHY01000002">
    <property type="protein sequence ID" value="TYP93557.1"/>
    <property type="molecule type" value="Genomic_DNA"/>
</dbReference>
<gene>
    <name evidence="2" type="ORF">LX73_1263</name>
</gene>
<evidence type="ECO:0000313" key="3">
    <source>
        <dbReference type="Proteomes" id="UP000324595"/>
    </source>
</evidence>
<name>A0A5D3YLH5_9BACT</name>
<dbReference type="OrthoDB" id="1524652at2"/>
<dbReference type="AlphaFoldDB" id="A0A5D3YLH5"/>
<protein>
    <submittedName>
        <fullName evidence="2">Uncharacterized protein</fullName>
    </submittedName>
</protein>
<accession>A0A5D3YLH5</accession>
<reference evidence="2 3" key="1">
    <citation type="submission" date="2019-07" db="EMBL/GenBank/DDBJ databases">
        <title>Genomic Encyclopedia of Archaeal and Bacterial Type Strains, Phase II (KMG-II): from individual species to whole genera.</title>
        <authorList>
            <person name="Goeker M."/>
        </authorList>
    </citation>
    <scope>NUCLEOTIDE SEQUENCE [LARGE SCALE GENOMIC DNA]</scope>
    <source>
        <strain evidence="2 3">DSM 21935</strain>
    </source>
</reference>
<keyword evidence="1" id="KW-0472">Membrane</keyword>
<dbReference type="RefSeq" id="WP_148898621.1">
    <property type="nucleotide sequence ID" value="NZ_VNHY01000002.1"/>
</dbReference>
<keyword evidence="1" id="KW-1133">Transmembrane helix</keyword>
<evidence type="ECO:0000313" key="2">
    <source>
        <dbReference type="EMBL" id="TYP93557.1"/>
    </source>
</evidence>
<comment type="caution">
    <text evidence="2">The sequence shown here is derived from an EMBL/GenBank/DDBJ whole genome shotgun (WGS) entry which is preliminary data.</text>
</comment>
<evidence type="ECO:0000256" key="1">
    <source>
        <dbReference type="SAM" id="Phobius"/>
    </source>
</evidence>
<organism evidence="2 3">
    <name type="scientific">Fodinibius salinus</name>
    <dbReference type="NCBI Taxonomy" id="860790"/>
    <lineage>
        <taxon>Bacteria</taxon>
        <taxon>Pseudomonadati</taxon>
        <taxon>Balneolota</taxon>
        <taxon>Balneolia</taxon>
        <taxon>Balneolales</taxon>
        <taxon>Balneolaceae</taxon>
        <taxon>Fodinibius</taxon>
    </lineage>
</organism>
<sequence length="121" mass="13568">MITFLSFLFTTALILIPADWLSGLLAPNNLAEIGAVILGMIALSASVQIRSLFEKAQDILRLYGQYSDPKSEQGSKLSPKEKERLLDLFLHELRIIIDQFGGRVLIRMGGFIRKVFNKLFG</sequence>
<keyword evidence="3" id="KW-1185">Reference proteome</keyword>
<feature type="transmembrane region" description="Helical" evidence="1">
    <location>
        <begin position="33"/>
        <end position="53"/>
    </location>
</feature>
<proteinExistence type="predicted"/>
<keyword evidence="1" id="KW-0812">Transmembrane</keyword>